<accession>A0A2M7DPC7</accession>
<dbReference type="Proteomes" id="UP000228896">
    <property type="component" value="Unassembled WGS sequence"/>
</dbReference>
<proteinExistence type="predicted"/>
<protein>
    <submittedName>
        <fullName evidence="1">Uncharacterized protein</fullName>
    </submittedName>
</protein>
<comment type="caution">
    <text evidence="1">The sequence shown here is derived from an EMBL/GenBank/DDBJ whole genome shotgun (WGS) entry which is preliminary data.</text>
</comment>
<reference evidence="2" key="1">
    <citation type="submission" date="2017-09" db="EMBL/GenBank/DDBJ databases">
        <title>Depth-based differentiation of microbial function through sediment-hosted aquifers and enrichment of novel symbionts in the deep terrestrial subsurface.</title>
        <authorList>
            <person name="Probst A.J."/>
            <person name="Ladd B."/>
            <person name="Jarett J.K."/>
            <person name="Geller-Mcgrath D.E."/>
            <person name="Sieber C.M.K."/>
            <person name="Emerson J.B."/>
            <person name="Anantharaman K."/>
            <person name="Thomas B.C."/>
            <person name="Malmstrom R."/>
            <person name="Stieglmeier M."/>
            <person name="Klingl A."/>
            <person name="Woyke T."/>
            <person name="Ryan C.M."/>
            <person name="Banfield J.F."/>
        </authorList>
    </citation>
    <scope>NUCLEOTIDE SEQUENCE [LARGE SCALE GENOMIC DNA]</scope>
</reference>
<dbReference type="EMBL" id="PETS01000054">
    <property type="protein sequence ID" value="PIV51588.1"/>
    <property type="molecule type" value="Genomic_DNA"/>
</dbReference>
<gene>
    <name evidence="1" type="ORF">COS18_02415</name>
</gene>
<organism evidence="1 2">
    <name type="scientific">Candidatus Falkowbacteria bacterium CG02_land_8_20_14_3_00_36_14</name>
    <dbReference type="NCBI Taxonomy" id="1974560"/>
    <lineage>
        <taxon>Bacteria</taxon>
        <taxon>Candidatus Falkowiibacteriota</taxon>
    </lineage>
</organism>
<dbReference type="AlphaFoldDB" id="A0A2M7DPC7"/>
<evidence type="ECO:0000313" key="1">
    <source>
        <dbReference type="EMBL" id="PIV51588.1"/>
    </source>
</evidence>
<sequence>MMPYNLIMIFCPLFVNLFKKTGILPVFFVGRARFELACPPSLRSGAGKAGEGASQQTCQPNIRNKMYVGRQGFAPWKA</sequence>
<evidence type="ECO:0000313" key="2">
    <source>
        <dbReference type="Proteomes" id="UP000228896"/>
    </source>
</evidence>
<name>A0A2M7DPC7_9BACT</name>